<evidence type="ECO:0000313" key="1">
    <source>
        <dbReference type="EMBL" id="EER03521.1"/>
    </source>
</evidence>
<keyword evidence="2" id="KW-1185">Reference proteome</keyword>
<dbReference type="EMBL" id="GG682213">
    <property type="protein sequence ID" value="EER03521.1"/>
    <property type="molecule type" value="Genomic_DNA"/>
</dbReference>
<name>C5LIA5_PERM5</name>
<sequence>PNFSPHGYLIKISSSKKLSLVDYESGYGEIFSTVLPGNRTVTPRLAVGALSNAGGRI</sequence>
<feature type="non-terminal residue" evidence="1">
    <location>
        <position position="1"/>
    </location>
</feature>
<protein>
    <submittedName>
        <fullName evidence="1">Uncharacterized protein</fullName>
    </submittedName>
</protein>
<dbReference type="Proteomes" id="UP000007800">
    <property type="component" value="Unassembled WGS sequence"/>
</dbReference>
<dbReference type="AlphaFoldDB" id="C5LIA5"/>
<gene>
    <name evidence="1" type="ORF">Pmar_PMAR017924</name>
</gene>
<accession>C5LIA5</accession>
<proteinExistence type="predicted"/>
<feature type="non-terminal residue" evidence="1">
    <location>
        <position position="57"/>
    </location>
</feature>
<evidence type="ECO:0000313" key="2">
    <source>
        <dbReference type="Proteomes" id="UP000007800"/>
    </source>
</evidence>
<dbReference type="RefSeq" id="XP_002771705.1">
    <property type="nucleotide sequence ID" value="XM_002771659.1"/>
</dbReference>
<dbReference type="OrthoDB" id="428706at2759"/>
<dbReference type="InParanoid" id="C5LIA5"/>
<dbReference type="GeneID" id="9047766"/>
<reference evidence="1 2" key="1">
    <citation type="submission" date="2008-07" db="EMBL/GenBank/DDBJ databases">
        <authorList>
            <person name="El-Sayed N."/>
            <person name="Caler E."/>
            <person name="Inman J."/>
            <person name="Amedeo P."/>
            <person name="Hass B."/>
            <person name="Wortman J."/>
        </authorList>
    </citation>
    <scope>NUCLEOTIDE SEQUENCE [LARGE SCALE GENOMIC DNA]</scope>
    <source>
        <strain evidence="2">ATCC 50983 / TXsc</strain>
    </source>
</reference>
<organism evidence="2">
    <name type="scientific">Perkinsus marinus (strain ATCC 50983 / TXsc)</name>
    <dbReference type="NCBI Taxonomy" id="423536"/>
    <lineage>
        <taxon>Eukaryota</taxon>
        <taxon>Sar</taxon>
        <taxon>Alveolata</taxon>
        <taxon>Perkinsozoa</taxon>
        <taxon>Perkinsea</taxon>
        <taxon>Perkinsida</taxon>
        <taxon>Perkinsidae</taxon>
        <taxon>Perkinsus</taxon>
    </lineage>
</organism>